<reference evidence="2" key="2">
    <citation type="submission" date="2022-10" db="EMBL/GenBank/DDBJ databases">
        <authorList>
            <person name="Ngo T.-E."/>
        </authorList>
    </citation>
    <scope>NUCLEOTIDE SEQUENCE</scope>
    <source>
        <strain evidence="2">JHB</strain>
    </source>
</reference>
<evidence type="ECO:0000313" key="2">
    <source>
        <dbReference type="EMBL" id="WAN69312.1"/>
    </source>
</evidence>
<sequence>MRYTGFFPYCLLPIAYCLLPITCSLLPKTQKFVAHLIKNCYSNFSSLLSVTEGKLQTH</sequence>
<evidence type="ECO:0000256" key="1">
    <source>
        <dbReference type="SAM" id="Phobius"/>
    </source>
</evidence>
<accession>A0A9Q9STF7</accession>
<protein>
    <submittedName>
        <fullName evidence="2">Uncharacterized protein</fullName>
    </submittedName>
</protein>
<keyword evidence="1" id="KW-0472">Membrane</keyword>
<keyword evidence="1" id="KW-0812">Transmembrane</keyword>
<gene>
    <name evidence="2" type="ORF">BJP36_43940</name>
</gene>
<feature type="transmembrane region" description="Helical" evidence="1">
    <location>
        <begin position="6"/>
        <end position="26"/>
    </location>
</feature>
<name>A0A9Q9STF7_MOOP1</name>
<dbReference type="AlphaFoldDB" id="A0A9Q9STF7"/>
<dbReference type="Proteomes" id="UP000176944">
    <property type="component" value="Chromosome"/>
</dbReference>
<organism evidence="2">
    <name type="scientific">Moorena producens (strain JHB)</name>
    <dbReference type="NCBI Taxonomy" id="1454205"/>
    <lineage>
        <taxon>Bacteria</taxon>
        <taxon>Bacillati</taxon>
        <taxon>Cyanobacteriota</taxon>
        <taxon>Cyanophyceae</taxon>
        <taxon>Coleofasciculales</taxon>
        <taxon>Coleofasciculaceae</taxon>
        <taxon>Moorena</taxon>
    </lineage>
</organism>
<dbReference type="EMBL" id="CP017708">
    <property type="protein sequence ID" value="WAN69312.1"/>
    <property type="molecule type" value="Genomic_DNA"/>
</dbReference>
<reference evidence="2" key="1">
    <citation type="journal article" date="2017" name="Proc. Natl. Acad. Sci. U.S.A.">
        <title>Comparative genomics uncovers the prolific and distinctive metabolic potential of the cyanobacterial genus Moorea.</title>
        <authorList>
            <person name="Leao T."/>
            <person name="Castelao G."/>
            <person name="Korobeynikov A."/>
            <person name="Monroe E.A."/>
            <person name="Podell S."/>
            <person name="Glukhov E."/>
            <person name="Allen E.E."/>
            <person name="Gerwick W.H."/>
            <person name="Gerwick L."/>
        </authorList>
    </citation>
    <scope>NUCLEOTIDE SEQUENCE</scope>
    <source>
        <strain evidence="2">JHB</strain>
    </source>
</reference>
<proteinExistence type="predicted"/>
<keyword evidence="1" id="KW-1133">Transmembrane helix</keyword>